<keyword evidence="2" id="KW-0689">Ribosomal protein</keyword>
<reference evidence="5" key="2">
    <citation type="submission" date="2024-10" db="UniProtKB">
        <authorList>
            <consortium name="EnsemblProtists"/>
        </authorList>
    </citation>
    <scope>IDENTIFICATION</scope>
</reference>
<organism evidence="5 6">
    <name type="scientific">Emiliania huxleyi (strain CCMP1516)</name>
    <dbReference type="NCBI Taxonomy" id="280463"/>
    <lineage>
        <taxon>Eukaryota</taxon>
        <taxon>Haptista</taxon>
        <taxon>Haptophyta</taxon>
        <taxon>Prymnesiophyceae</taxon>
        <taxon>Isochrysidales</taxon>
        <taxon>Noelaerhabdaceae</taxon>
        <taxon>Emiliania</taxon>
    </lineage>
</organism>
<dbReference type="FunFam" id="1.10.287.3980:FF:000001">
    <property type="entry name" value="Mitochondrial ribosomal protein L34"/>
    <property type="match status" value="1"/>
</dbReference>
<sequence length="179" mass="19596">MLGRSLLRSRRALGAAVRTVSLFRAEPARLAPLCAELDFCRTPGAGDARPLAPPPPLRCAATPEAAEPLTPLLCFGSISLGVDAPAPCEMPYLELPPLSSLEPLAAKGKKGWRTYQPNVLKRKRTHGFLHRMSTRAGRNTLSRRRRKGRWQIAECSPAAAVLIGRGRGWRPSLLLFSWP</sequence>
<dbReference type="PaxDb" id="2903-EOD38193"/>
<reference evidence="6" key="1">
    <citation type="journal article" date="2013" name="Nature">
        <title>Pan genome of the phytoplankton Emiliania underpins its global distribution.</title>
        <authorList>
            <person name="Read B.A."/>
            <person name="Kegel J."/>
            <person name="Klute M.J."/>
            <person name="Kuo A."/>
            <person name="Lefebvre S.C."/>
            <person name="Maumus F."/>
            <person name="Mayer C."/>
            <person name="Miller J."/>
            <person name="Monier A."/>
            <person name="Salamov A."/>
            <person name="Young J."/>
            <person name="Aguilar M."/>
            <person name="Claverie J.M."/>
            <person name="Frickenhaus S."/>
            <person name="Gonzalez K."/>
            <person name="Herman E.K."/>
            <person name="Lin Y.C."/>
            <person name="Napier J."/>
            <person name="Ogata H."/>
            <person name="Sarno A.F."/>
            <person name="Shmutz J."/>
            <person name="Schroeder D."/>
            <person name="de Vargas C."/>
            <person name="Verret F."/>
            <person name="von Dassow P."/>
            <person name="Valentin K."/>
            <person name="Van de Peer Y."/>
            <person name="Wheeler G."/>
            <person name="Dacks J.B."/>
            <person name="Delwiche C.F."/>
            <person name="Dyhrman S.T."/>
            <person name="Glockner G."/>
            <person name="John U."/>
            <person name="Richards T."/>
            <person name="Worden A.Z."/>
            <person name="Zhang X."/>
            <person name="Grigoriev I.V."/>
            <person name="Allen A.E."/>
            <person name="Bidle K."/>
            <person name="Borodovsky M."/>
            <person name="Bowler C."/>
            <person name="Brownlee C."/>
            <person name="Cock J.M."/>
            <person name="Elias M."/>
            <person name="Gladyshev V.N."/>
            <person name="Groth M."/>
            <person name="Guda C."/>
            <person name="Hadaegh A."/>
            <person name="Iglesias-Rodriguez M.D."/>
            <person name="Jenkins J."/>
            <person name="Jones B.M."/>
            <person name="Lawson T."/>
            <person name="Leese F."/>
            <person name="Lindquist E."/>
            <person name="Lobanov A."/>
            <person name="Lomsadze A."/>
            <person name="Malik S.B."/>
            <person name="Marsh M.E."/>
            <person name="Mackinder L."/>
            <person name="Mock T."/>
            <person name="Mueller-Roeber B."/>
            <person name="Pagarete A."/>
            <person name="Parker M."/>
            <person name="Probert I."/>
            <person name="Quesneville H."/>
            <person name="Raines C."/>
            <person name="Rensing S.A."/>
            <person name="Riano-Pachon D.M."/>
            <person name="Richier S."/>
            <person name="Rokitta S."/>
            <person name="Shiraiwa Y."/>
            <person name="Soanes D.M."/>
            <person name="van der Giezen M."/>
            <person name="Wahlund T.M."/>
            <person name="Williams B."/>
            <person name="Wilson W."/>
            <person name="Wolfe G."/>
            <person name="Wurch L.L."/>
        </authorList>
    </citation>
    <scope>NUCLEOTIDE SEQUENCE</scope>
</reference>
<dbReference type="Proteomes" id="UP000013827">
    <property type="component" value="Unassembled WGS sequence"/>
</dbReference>
<dbReference type="HAMAP" id="MF_00391">
    <property type="entry name" value="Ribosomal_bL34"/>
    <property type="match status" value="1"/>
</dbReference>
<protein>
    <recommendedName>
        <fullName evidence="4">Large ribosomal subunit protein bL34m</fullName>
    </recommendedName>
</protein>
<dbReference type="AlphaFoldDB" id="A0A0D3KR08"/>
<evidence type="ECO:0000256" key="2">
    <source>
        <dbReference type="ARBA" id="ARBA00022980"/>
    </source>
</evidence>
<dbReference type="GO" id="GO:0005840">
    <property type="term" value="C:ribosome"/>
    <property type="evidence" value="ECO:0007669"/>
    <property type="project" value="UniProtKB-KW"/>
</dbReference>
<dbReference type="Gene3D" id="1.10.287.3980">
    <property type="match status" value="1"/>
</dbReference>
<evidence type="ECO:0000256" key="3">
    <source>
        <dbReference type="ARBA" id="ARBA00023274"/>
    </source>
</evidence>
<dbReference type="Pfam" id="PF00468">
    <property type="entry name" value="Ribosomal_L34"/>
    <property type="match status" value="1"/>
</dbReference>
<evidence type="ECO:0000313" key="5">
    <source>
        <dbReference type="EnsemblProtists" id="EOD38193"/>
    </source>
</evidence>
<comment type="similarity">
    <text evidence="1">Belongs to the bacterial ribosomal protein bL34 family.</text>
</comment>
<dbReference type="NCBIfam" id="TIGR01030">
    <property type="entry name" value="rpmH_bact"/>
    <property type="match status" value="1"/>
</dbReference>
<dbReference type="RefSeq" id="XP_005790622.1">
    <property type="nucleotide sequence ID" value="XM_005790565.1"/>
</dbReference>
<dbReference type="InterPro" id="IPR000271">
    <property type="entry name" value="Ribosomal_bL34"/>
</dbReference>
<dbReference type="PANTHER" id="PTHR14503:SF4">
    <property type="entry name" value="LARGE RIBOSOMAL SUBUNIT PROTEIN BL34M"/>
    <property type="match status" value="1"/>
</dbReference>
<evidence type="ECO:0000256" key="4">
    <source>
        <dbReference type="ARBA" id="ARBA00035274"/>
    </source>
</evidence>
<dbReference type="KEGG" id="ehx:EMIHUDRAFT_449031"/>
<accession>A0A0D3KR08</accession>
<evidence type="ECO:0000313" key="6">
    <source>
        <dbReference type="Proteomes" id="UP000013827"/>
    </source>
</evidence>
<name>A0A0D3KR08_EMIH1</name>
<dbReference type="EnsemblProtists" id="EOD38193">
    <property type="protein sequence ID" value="EOD38193"/>
    <property type="gene ID" value="EMIHUDRAFT_449031"/>
</dbReference>
<evidence type="ECO:0000256" key="1">
    <source>
        <dbReference type="ARBA" id="ARBA00010111"/>
    </source>
</evidence>
<dbReference type="PANTHER" id="PTHR14503">
    <property type="entry name" value="MITOCHONDRIAL RIBOSOMAL PROTEIN 34 FAMILY MEMBER"/>
    <property type="match status" value="1"/>
</dbReference>
<dbReference type="GO" id="GO:0006412">
    <property type="term" value="P:translation"/>
    <property type="evidence" value="ECO:0007669"/>
    <property type="project" value="InterPro"/>
</dbReference>
<dbReference type="GO" id="GO:0003735">
    <property type="term" value="F:structural constituent of ribosome"/>
    <property type="evidence" value="ECO:0007669"/>
    <property type="project" value="InterPro"/>
</dbReference>
<dbReference type="GeneID" id="17283463"/>
<proteinExistence type="inferred from homology"/>
<dbReference type="HOGENOM" id="CLU_1507264_0_0_1"/>
<dbReference type="GO" id="GO:1990904">
    <property type="term" value="C:ribonucleoprotein complex"/>
    <property type="evidence" value="ECO:0007669"/>
    <property type="project" value="UniProtKB-KW"/>
</dbReference>
<keyword evidence="3" id="KW-0687">Ribonucleoprotein</keyword>
<keyword evidence="6" id="KW-1185">Reference proteome</keyword>